<dbReference type="Pfam" id="PF01607">
    <property type="entry name" value="CBM_14"/>
    <property type="match status" value="1"/>
</dbReference>
<name>A0A482W4F1_ASBVE</name>
<dbReference type="GO" id="GO:0000272">
    <property type="term" value="P:polysaccharide catabolic process"/>
    <property type="evidence" value="ECO:0007669"/>
    <property type="project" value="UniProtKB-KW"/>
</dbReference>
<dbReference type="PROSITE" id="PS51910">
    <property type="entry name" value="GH18_2"/>
    <property type="match status" value="1"/>
</dbReference>
<organism evidence="17 18">
    <name type="scientific">Asbolus verrucosus</name>
    <name type="common">Desert ironclad beetle</name>
    <dbReference type="NCBI Taxonomy" id="1661398"/>
    <lineage>
        <taxon>Eukaryota</taxon>
        <taxon>Metazoa</taxon>
        <taxon>Ecdysozoa</taxon>
        <taxon>Arthropoda</taxon>
        <taxon>Hexapoda</taxon>
        <taxon>Insecta</taxon>
        <taxon>Pterygota</taxon>
        <taxon>Neoptera</taxon>
        <taxon>Endopterygota</taxon>
        <taxon>Coleoptera</taxon>
        <taxon>Polyphaga</taxon>
        <taxon>Cucujiformia</taxon>
        <taxon>Tenebrionidae</taxon>
        <taxon>Pimeliinae</taxon>
        <taxon>Asbolus</taxon>
    </lineage>
</organism>
<dbReference type="SMART" id="SM00636">
    <property type="entry name" value="Glyco_18"/>
    <property type="match status" value="1"/>
</dbReference>
<dbReference type="OrthoDB" id="73875at2759"/>
<dbReference type="SUPFAM" id="SSF57625">
    <property type="entry name" value="Invertebrate chitin-binding proteins"/>
    <property type="match status" value="1"/>
</dbReference>
<evidence type="ECO:0000256" key="10">
    <source>
        <dbReference type="ARBA" id="ARBA00023295"/>
    </source>
</evidence>
<dbReference type="Gene3D" id="2.170.140.10">
    <property type="entry name" value="Chitin binding domain"/>
    <property type="match status" value="1"/>
</dbReference>
<feature type="chain" id="PRO_5019818517" description="chitinase" evidence="14">
    <location>
        <begin position="20"/>
        <end position="541"/>
    </location>
</feature>
<dbReference type="InterPro" id="IPR001579">
    <property type="entry name" value="Glyco_hydro_18_chit_AS"/>
</dbReference>
<dbReference type="SUPFAM" id="SSF51445">
    <property type="entry name" value="(Trans)glycosidases"/>
    <property type="match status" value="1"/>
</dbReference>
<dbReference type="STRING" id="1661398.A0A482W4F1"/>
<evidence type="ECO:0000256" key="5">
    <source>
        <dbReference type="ARBA" id="ARBA00022729"/>
    </source>
</evidence>
<comment type="catalytic activity">
    <reaction evidence="1">
        <text>Random endo-hydrolysis of N-acetyl-beta-D-glucosaminide (1-&gt;4)-beta-linkages in chitin and chitodextrins.</text>
        <dbReference type="EC" id="3.2.1.14"/>
    </reaction>
</comment>
<dbReference type="Pfam" id="PF00704">
    <property type="entry name" value="Glyco_hydro_18"/>
    <property type="match status" value="1"/>
</dbReference>
<dbReference type="FunFam" id="2.170.140.10:FF:000004">
    <property type="entry name" value="Chitinase 5"/>
    <property type="match status" value="1"/>
</dbReference>
<evidence type="ECO:0000256" key="3">
    <source>
        <dbReference type="ARBA" id="ARBA00012729"/>
    </source>
</evidence>
<keyword evidence="7" id="KW-0146">Chitin degradation</keyword>
<dbReference type="FunFam" id="3.20.20.80:FF:000144">
    <property type="entry name" value="Chitinase"/>
    <property type="match status" value="1"/>
</dbReference>
<dbReference type="EC" id="3.2.1.14" evidence="3"/>
<keyword evidence="18" id="KW-1185">Reference proteome</keyword>
<reference evidence="17 18" key="1">
    <citation type="submission" date="2017-03" db="EMBL/GenBank/DDBJ databases">
        <title>Genome of the blue death feigning beetle - Asbolus verrucosus.</title>
        <authorList>
            <person name="Rider S.D."/>
        </authorList>
    </citation>
    <scope>NUCLEOTIDE SEQUENCE [LARGE SCALE GENOMIC DNA]</scope>
    <source>
        <strain evidence="17">Butters</strain>
        <tissue evidence="17">Head and leg muscle</tissue>
    </source>
</reference>
<evidence type="ECO:0000256" key="14">
    <source>
        <dbReference type="SAM" id="SignalP"/>
    </source>
</evidence>
<dbReference type="GO" id="GO:0008843">
    <property type="term" value="F:endochitinase activity"/>
    <property type="evidence" value="ECO:0007669"/>
    <property type="project" value="UniProtKB-EC"/>
</dbReference>
<evidence type="ECO:0000259" key="15">
    <source>
        <dbReference type="PROSITE" id="PS50940"/>
    </source>
</evidence>
<keyword evidence="9" id="KW-0119">Carbohydrate metabolism</keyword>
<dbReference type="InterPro" id="IPR036508">
    <property type="entry name" value="Chitin-bd_dom_sf"/>
</dbReference>
<keyword evidence="5 14" id="KW-0732">Signal</keyword>
<evidence type="ECO:0000256" key="11">
    <source>
        <dbReference type="ARBA" id="ARBA00023326"/>
    </source>
</evidence>
<evidence type="ECO:0000313" key="17">
    <source>
        <dbReference type="EMBL" id="RZC40020.1"/>
    </source>
</evidence>
<evidence type="ECO:0000256" key="7">
    <source>
        <dbReference type="ARBA" id="ARBA00023024"/>
    </source>
</evidence>
<feature type="compositionally biased region" description="Polar residues" evidence="13">
    <location>
        <begin position="438"/>
        <end position="450"/>
    </location>
</feature>
<dbReference type="InterPro" id="IPR001223">
    <property type="entry name" value="Glyco_hydro18_cat"/>
</dbReference>
<dbReference type="PANTHER" id="PTHR11177">
    <property type="entry name" value="CHITINASE"/>
    <property type="match status" value="1"/>
</dbReference>
<feature type="region of interest" description="Disordered" evidence="13">
    <location>
        <begin position="405"/>
        <end position="480"/>
    </location>
</feature>
<dbReference type="InterPro" id="IPR002557">
    <property type="entry name" value="Chitin-bd_dom"/>
</dbReference>
<dbReference type="InterPro" id="IPR011583">
    <property type="entry name" value="Chitinase_II/V-like_cat"/>
</dbReference>
<dbReference type="FunFam" id="3.10.50.10:FF:000004">
    <property type="entry name" value="Chitinase 5"/>
    <property type="match status" value="1"/>
</dbReference>
<evidence type="ECO:0000259" key="16">
    <source>
        <dbReference type="PROSITE" id="PS51910"/>
    </source>
</evidence>
<comment type="caution">
    <text evidence="17">The sequence shown here is derived from an EMBL/GenBank/DDBJ whole genome shotgun (WGS) entry which is preliminary data.</text>
</comment>
<dbReference type="PROSITE" id="PS01095">
    <property type="entry name" value="GH18_1"/>
    <property type="match status" value="1"/>
</dbReference>
<evidence type="ECO:0000313" key="18">
    <source>
        <dbReference type="Proteomes" id="UP000292052"/>
    </source>
</evidence>
<dbReference type="GO" id="GO:0005576">
    <property type="term" value="C:extracellular region"/>
    <property type="evidence" value="ECO:0007669"/>
    <property type="project" value="InterPro"/>
</dbReference>
<dbReference type="InterPro" id="IPR017853">
    <property type="entry name" value="GH"/>
</dbReference>
<feature type="compositionally biased region" description="Low complexity" evidence="13">
    <location>
        <begin position="455"/>
        <end position="473"/>
    </location>
</feature>
<dbReference type="PROSITE" id="PS50940">
    <property type="entry name" value="CHIT_BIND_II"/>
    <property type="match status" value="1"/>
</dbReference>
<dbReference type="SUPFAM" id="SSF54556">
    <property type="entry name" value="Chitinase insertion domain"/>
    <property type="match status" value="1"/>
</dbReference>
<feature type="domain" description="GH18" evidence="16">
    <location>
        <begin position="22"/>
        <end position="397"/>
    </location>
</feature>
<accession>A0A482W4F1</accession>
<evidence type="ECO:0000256" key="2">
    <source>
        <dbReference type="ARBA" id="ARBA00009121"/>
    </source>
</evidence>
<proteinExistence type="inferred from homology"/>
<feature type="domain" description="Chitin-binding type-2" evidence="15">
    <location>
        <begin position="485"/>
        <end position="540"/>
    </location>
</feature>
<dbReference type="GO" id="GO:0006032">
    <property type="term" value="P:chitin catabolic process"/>
    <property type="evidence" value="ECO:0007669"/>
    <property type="project" value="UniProtKB-KW"/>
</dbReference>
<evidence type="ECO:0000256" key="4">
    <source>
        <dbReference type="ARBA" id="ARBA00022669"/>
    </source>
</evidence>
<keyword evidence="11" id="KW-0624">Polysaccharide degradation</keyword>
<dbReference type="InterPro" id="IPR050314">
    <property type="entry name" value="Glycosyl_Hydrlase_18"/>
</dbReference>
<keyword evidence="10 12" id="KW-0326">Glycosidase</keyword>
<comment type="similarity">
    <text evidence="2">Belongs to the glycosyl hydrolase 18 family. Chitinase class II subfamily.</text>
</comment>
<dbReference type="AlphaFoldDB" id="A0A482W4F1"/>
<evidence type="ECO:0000256" key="13">
    <source>
        <dbReference type="SAM" id="MobiDB-lite"/>
    </source>
</evidence>
<keyword evidence="4" id="KW-0147">Chitin-binding</keyword>
<evidence type="ECO:0000256" key="1">
    <source>
        <dbReference type="ARBA" id="ARBA00000822"/>
    </source>
</evidence>
<dbReference type="CDD" id="cd02872">
    <property type="entry name" value="GH18_chitolectin_chitotriosidase"/>
    <property type="match status" value="1"/>
</dbReference>
<evidence type="ECO:0000256" key="12">
    <source>
        <dbReference type="RuleBase" id="RU000489"/>
    </source>
</evidence>
<evidence type="ECO:0000256" key="8">
    <source>
        <dbReference type="ARBA" id="ARBA00023157"/>
    </source>
</evidence>
<sequence>MKLLFSLLLLVPLLQLIEATPARIVCYFSNWAIYRPGIGRYAQEDLPVDLCTHIVYSFIGVDDSNWSVLVIDPELDVDKNGFRNFTDLKKSHPNVKFQIAVGGWAEGGAKYSAMVADKSRRDSFINNVVNFMNQYEFDGFDLDWEYPGAADRGGSFSDKDKFFYFVEELRRAFDKEGKGWEITMAVPIAKFRLQEGYHVPELCELLDAIHVMSYDLRGNWAGFADSHSPLYKRPHDQWAYEKLNVNDGLQLWVDYGCSPKKLVVGIPFYGRTFTLSASNNNYNPGTYINKEAGGGSPGPYTNATGFLAYYEICPEVLNKESGWTKKWDEHGKVPYAYKGNQWVGYEDPESVQIKMDWIKSKGYGGAMTWAIDMDDFHGICGPKNPLINILYANMKSYDVPEPMISTTPRPEWARPPSTPSSDGSKPVVTSPKPGQWVPEQSTSTQRATTAKPTEKPSTASSTTTEASAPSSSTQNSNNEVDSVEIKECKQDFLPHKLCDKYYRCAHGKPMEFSCRPGTVFHTQSNICDWPDHADREECKKL</sequence>
<dbReference type="GO" id="GO:0008061">
    <property type="term" value="F:chitin binding"/>
    <property type="evidence" value="ECO:0007669"/>
    <property type="project" value="UniProtKB-KW"/>
</dbReference>
<keyword evidence="6 12" id="KW-0378">Hydrolase</keyword>
<dbReference type="InterPro" id="IPR029070">
    <property type="entry name" value="Chitinase_insertion_sf"/>
</dbReference>
<dbReference type="PANTHER" id="PTHR11177:SF144">
    <property type="entry name" value="CHITINASE 5"/>
    <property type="match status" value="1"/>
</dbReference>
<feature type="signal peptide" evidence="14">
    <location>
        <begin position="1"/>
        <end position="19"/>
    </location>
</feature>
<dbReference type="SMART" id="SM00494">
    <property type="entry name" value="ChtBD2"/>
    <property type="match status" value="1"/>
</dbReference>
<dbReference type="Gene3D" id="3.10.50.10">
    <property type="match status" value="1"/>
</dbReference>
<dbReference type="EMBL" id="QDEB01029642">
    <property type="protein sequence ID" value="RZC40020.1"/>
    <property type="molecule type" value="Genomic_DNA"/>
</dbReference>
<dbReference type="Proteomes" id="UP000292052">
    <property type="component" value="Unassembled WGS sequence"/>
</dbReference>
<gene>
    <name evidence="17" type="ORF">BDFB_000043</name>
</gene>
<evidence type="ECO:0000256" key="9">
    <source>
        <dbReference type="ARBA" id="ARBA00023277"/>
    </source>
</evidence>
<dbReference type="Gene3D" id="3.20.20.80">
    <property type="entry name" value="Glycosidases"/>
    <property type="match status" value="1"/>
</dbReference>
<evidence type="ECO:0000256" key="6">
    <source>
        <dbReference type="ARBA" id="ARBA00022801"/>
    </source>
</evidence>
<protein>
    <recommendedName>
        <fullName evidence="3">chitinase</fullName>
        <ecNumber evidence="3">3.2.1.14</ecNumber>
    </recommendedName>
</protein>
<keyword evidence="8" id="KW-1015">Disulfide bond</keyword>